<evidence type="ECO:0000256" key="1">
    <source>
        <dbReference type="ARBA" id="ARBA00004308"/>
    </source>
</evidence>
<comment type="similarity">
    <text evidence="2">Belongs to the adaptor complexes small subunit family.</text>
</comment>
<evidence type="ECO:0000256" key="5">
    <source>
        <dbReference type="ARBA" id="ARBA00023136"/>
    </source>
</evidence>
<dbReference type="InterPro" id="IPR022775">
    <property type="entry name" value="AP_mu_sigma_su"/>
</dbReference>
<evidence type="ECO:0000259" key="6">
    <source>
        <dbReference type="Pfam" id="PF01217"/>
    </source>
</evidence>
<dbReference type="PANTHER" id="PTHR11753">
    <property type="entry name" value="ADAPTOR COMPLEXES SMALL SUBUNIT FAMILY"/>
    <property type="match status" value="1"/>
</dbReference>
<dbReference type="OMA" id="KRYARCR"/>
<dbReference type="EMBL" id="CAJNNW010005117">
    <property type="protein sequence ID" value="CAE8647096.1"/>
    <property type="molecule type" value="Genomic_DNA"/>
</dbReference>
<evidence type="ECO:0000256" key="3">
    <source>
        <dbReference type="ARBA" id="ARBA00022448"/>
    </source>
</evidence>
<accession>A0A813FYV6</accession>
<dbReference type="Pfam" id="PF01217">
    <property type="entry name" value="Clat_adaptor_s"/>
    <property type="match status" value="1"/>
</dbReference>
<organism evidence="7 9">
    <name type="scientific">Polarella glacialis</name>
    <name type="common">Dinoflagellate</name>
    <dbReference type="NCBI Taxonomy" id="89957"/>
    <lineage>
        <taxon>Eukaryota</taxon>
        <taxon>Sar</taxon>
        <taxon>Alveolata</taxon>
        <taxon>Dinophyceae</taxon>
        <taxon>Suessiales</taxon>
        <taxon>Suessiaceae</taxon>
        <taxon>Polarella</taxon>
    </lineage>
</organism>
<dbReference type="InterPro" id="IPR016635">
    <property type="entry name" value="AP_complex_ssu"/>
</dbReference>
<reference evidence="7" key="1">
    <citation type="submission" date="2021-02" db="EMBL/GenBank/DDBJ databases">
        <authorList>
            <person name="Dougan E. K."/>
            <person name="Rhodes N."/>
            <person name="Thang M."/>
            <person name="Chan C."/>
        </authorList>
    </citation>
    <scope>NUCLEOTIDE SEQUENCE</scope>
</reference>
<feature type="non-terminal residue" evidence="7">
    <location>
        <position position="1"/>
    </location>
</feature>
<keyword evidence="4" id="KW-0653">Protein transport</keyword>
<dbReference type="GO" id="GO:0015031">
    <property type="term" value="P:protein transport"/>
    <property type="evidence" value="ECO:0007669"/>
    <property type="project" value="UniProtKB-KW"/>
</dbReference>
<name>A0A813FYV6_POLGL</name>
<protein>
    <recommendedName>
        <fullName evidence="6">AP complex mu/sigma subunit domain-containing protein</fullName>
    </recommendedName>
</protein>
<dbReference type="EMBL" id="CAJNNV010026727">
    <property type="protein sequence ID" value="CAE8618880.1"/>
    <property type="molecule type" value="Genomic_DNA"/>
</dbReference>
<keyword evidence="5" id="KW-0472">Membrane</keyword>
<gene>
    <name evidence="7" type="ORF">PGLA1383_LOCUS36479</name>
    <name evidence="8" type="ORF">PGLA2088_LOCUS5388</name>
</gene>
<feature type="domain" description="AP complex mu/sigma subunit" evidence="6">
    <location>
        <begin position="7"/>
        <end position="69"/>
    </location>
</feature>
<evidence type="ECO:0000313" key="8">
    <source>
        <dbReference type="EMBL" id="CAE8647096.1"/>
    </source>
</evidence>
<keyword evidence="3" id="KW-0813">Transport</keyword>
<dbReference type="SUPFAM" id="SSF64356">
    <property type="entry name" value="SNARE-like"/>
    <property type="match status" value="1"/>
</dbReference>
<dbReference type="GO" id="GO:0012505">
    <property type="term" value="C:endomembrane system"/>
    <property type="evidence" value="ECO:0007669"/>
    <property type="project" value="UniProtKB-SubCell"/>
</dbReference>
<evidence type="ECO:0000256" key="4">
    <source>
        <dbReference type="ARBA" id="ARBA00022927"/>
    </source>
</evidence>
<dbReference type="Proteomes" id="UP000654075">
    <property type="component" value="Unassembled WGS sequence"/>
</dbReference>
<dbReference type="Gene3D" id="3.30.450.60">
    <property type="match status" value="1"/>
</dbReference>
<dbReference type="Proteomes" id="UP000626109">
    <property type="component" value="Unassembled WGS sequence"/>
</dbReference>
<sequence length="88" mass="10624">SCYGGKMIQFILLISRQGKTRLKKWFVPSMERDQFRTIKEVSSLILSRSPKVCNFLEWRDYKLVYKRYARCRRARRGVRVRRVLHVSA</sequence>
<dbReference type="AlphaFoldDB" id="A0A813FYV6"/>
<keyword evidence="9" id="KW-1185">Reference proteome</keyword>
<evidence type="ECO:0000256" key="2">
    <source>
        <dbReference type="ARBA" id="ARBA00006972"/>
    </source>
</evidence>
<evidence type="ECO:0000313" key="7">
    <source>
        <dbReference type="EMBL" id="CAE8618880.1"/>
    </source>
</evidence>
<dbReference type="InterPro" id="IPR011012">
    <property type="entry name" value="Longin-like_dom_sf"/>
</dbReference>
<comment type="subcellular location">
    <subcellularLocation>
        <location evidence="1">Endomembrane system</location>
    </subcellularLocation>
</comment>
<evidence type="ECO:0000313" key="9">
    <source>
        <dbReference type="Proteomes" id="UP000654075"/>
    </source>
</evidence>
<proteinExistence type="inferred from homology"/>
<comment type="caution">
    <text evidence="7">The sequence shown here is derived from an EMBL/GenBank/DDBJ whole genome shotgun (WGS) entry which is preliminary data.</text>
</comment>
<dbReference type="OrthoDB" id="371463at2759"/>